<proteinExistence type="predicted"/>
<evidence type="ECO:0000313" key="4">
    <source>
        <dbReference type="Proteomes" id="UP001362899"/>
    </source>
</evidence>
<feature type="chain" id="PRO_5043540239" evidence="2">
    <location>
        <begin position="22"/>
        <end position="246"/>
    </location>
</feature>
<evidence type="ECO:0000256" key="1">
    <source>
        <dbReference type="SAM" id="MobiDB-lite"/>
    </source>
</evidence>
<accession>A0AAV5RGY3</accession>
<gene>
    <name evidence="3" type="ORF">DASB73_017580</name>
</gene>
<feature type="signal peptide" evidence="2">
    <location>
        <begin position="1"/>
        <end position="21"/>
    </location>
</feature>
<keyword evidence="2" id="KW-0732">Signal</keyword>
<evidence type="ECO:0000256" key="2">
    <source>
        <dbReference type="SAM" id="SignalP"/>
    </source>
</evidence>
<evidence type="ECO:0000313" key="3">
    <source>
        <dbReference type="EMBL" id="GMM50800.1"/>
    </source>
</evidence>
<organism evidence="3 4">
    <name type="scientific">Starmerella bacillaris</name>
    <name type="common">Yeast</name>
    <name type="synonym">Candida zemplinina</name>
    <dbReference type="NCBI Taxonomy" id="1247836"/>
    <lineage>
        <taxon>Eukaryota</taxon>
        <taxon>Fungi</taxon>
        <taxon>Dikarya</taxon>
        <taxon>Ascomycota</taxon>
        <taxon>Saccharomycotina</taxon>
        <taxon>Dipodascomycetes</taxon>
        <taxon>Dipodascales</taxon>
        <taxon>Trichomonascaceae</taxon>
        <taxon>Starmerella</taxon>
    </lineage>
</organism>
<name>A0AAV5RGY3_STABA</name>
<dbReference type="EMBL" id="BTGC01000003">
    <property type="protein sequence ID" value="GMM50800.1"/>
    <property type="molecule type" value="Genomic_DNA"/>
</dbReference>
<protein>
    <submittedName>
        <fullName evidence="3">Uncharacterized protein</fullName>
    </submittedName>
</protein>
<sequence>MAVFCQIYWLLLLFLSPKSFLVCGSTLESVVLQVESSNTLLNGKYLTGIREDKEISALFITPIPQEYNYIRGNSPISCMLNNRKFNLGYIFDELVLSSRFTAAIQVQQQYLSVNGSTDAFYACSSLPYDPAGKTAEYMGIQISHSMKSDAGCQPVKIKMESVHTQPPHTTLNFHASAESSQQQIYTAESISQTVYYTPEPDASSVQASSTNMLSHSSGSSTRRLPSGPVLSLLLTLIAAFTMFSVT</sequence>
<keyword evidence="4" id="KW-1185">Reference proteome</keyword>
<reference evidence="3 4" key="1">
    <citation type="journal article" date="2023" name="Elife">
        <title>Identification of key yeast species and microbe-microbe interactions impacting larval growth of Drosophila in the wild.</title>
        <authorList>
            <person name="Mure A."/>
            <person name="Sugiura Y."/>
            <person name="Maeda R."/>
            <person name="Honda K."/>
            <person name="Sakurai N."/>
            <person name="Takahashi Y."/>
            <person name="Watada M."/>
            <person name="Katoh T."/>
            <person name="Gotoh A."/>
            <person name="Gotoh Y."/>
            <person name="Taniguchi I."/>
            <person name="Nakamura K."/>
            <person name="Hayashi T."/>
            <person name="Katayama T."/>
            <person name="Uemura T."/>
            <person name="Hattori Y."/>
        </authorList>
    </citation>
    <scope>NUCLEOTIDE SEQUENCE [LARGE SCALE GENOMIC DNA]</scope>
    <source>
        <strain evidence="3 4">SB-73</strain>
    </source>
</reference>
<feature type="region of interest" description="Disordered" evidence="1">
    <location>
        <begin position="201"/>
        <end position="224"/>
    </location>
</feature>
<dbReference type="Proteomes" id="UP001362899">
    <property type="component" value="Unassembled WGS sequence"/>
</dbReference>
<comment type="caution">
    <text evidence="3">The sequence shown here is derived from an EMBL/GenBank/DDBJ whole genome shotgun (WGS) entry which is preliminary data.</text>
</comment>
<feature type="compositionally biased region" description="Polar residues" evidence="1">
    <location>
        <begin position="203"/>
        <end position="223"/>
    </location>
</feature>
<dbReference type="AlphaFoldDB" id="A0AAV5RGY3"/>